<protein>
    <submittedName>
        <fullName evidence="2">Uncharacterized protein</fullName>
    </submittedName>
</protein>
<accession>A0A9N9SU46</accession>
<name>A0A9N9SU46_DIABA</name>
<evidence type="ECO:0000313" key="2">
    <source>
        <dbReference type="EMBL" id="CAG9829440.1"/>
    </source>
</evidence>
<evidence type="ECO:0000256" key="1">
    <source>
        <dbReference type="SAM" id="MobiDB-lite"/>
    </source>
</evidence>
<reference evidence="2" key="1">
    <citation type="submission" date="2022-01" db="EMBL/GenBank/DDBJ databases">
        <authorList>
            <person name="King R."/>
        </authorList>
    </citation>
    <scope>NUCLEOTIDE SEQUENCE</scope>
</reference>
<feature type="region of interest" description="Disordered" evidence="1">
    <location>
        <begin position="25"/>
        <end position="88"/>
    </location>
</feature>
<sequence length="363" mass="40459">MASEVDITCNANEATDPDRKTLLDRSIGWRRRVNRPLHESNRRRSPVGSTPSRRPKATSTPQLLEGSSSDNKNWAENINQSKCHPTGIEVKTSGTRRQLSEIMKNKLEPSKIVKYDFKKHRKLIEAELLAALEESENEINPFENSNDDPDYLSESEIMKNKPEPSKIVKYDFKKHRKLIEAELLAALEESENEINPFENSSDDPDYLSESASGRESESVIQKFRKTFSLHFHHQRKSKSAGEKEDDPVVSPPPSVADLPMCDAPEEESMPPHVPPPSATCPIDAPPSAASPTPPRIPTLEDDVADGSSGEQQGPAASNTEHKYKFGGLVWRNSKEKKKLTKAARNAKCNSGDSGIQIEVIIFI</sequence>
<dbReference type="EMBL" id="OU898277">
    <property type="protein sequence ID" value="CAG9829440.1"/>
    <property type="molecule type" value="Genomic_DNA"/>
</dbReference>
<dbReference type="AlphaFoldDB" id="A0A9N9SU46"/>
<organism evidence="2 3">
    <name type="scientific">Diabrotica balteata</name>
    <name type="common">Banded cucumber beetle</name>
    <dbReference type="NCBI Taxonomy" id="107213"/>
    <lineage>
        <taxon>Eukaryota</taxon>
        <taxon>Metazoa</taxon>
        <taxon>Ecdysozoa</taxon>
        <taxon>Arthropoda</taxon>
        <taxon>Hexapoda</taxon>
        <taxon>Insecta</taxon>
        <taxon>Pterygota</taxon>
        <taxon>Neoptera</taxon>
        <taxon>Endopterygota</taxon>
        <taxon>Coleoptera</taxon>
        <taxon>Polyphaga</taxon>
        <taxon>Cucujiformia</taxon>
        <taxon>Chrysomeloidea</taxon>
        <taxon>Chrysomelidae</taxon>
        <taxon>Galerucinae</taxon>
        <taxon>Diabroticina</taxon>
        <taxon>Diabroticites</taxon>
        <taxon>Diabrotica</taxon>
    </lineage>
</organism>
<keyword evidence="3" id="KW-1185">Reference proteome</keyword>
<feature type="compositionally biased region" description="Low complexity" evidence="1">
    <location>
        <begin position="281"/>
        <end position="290"/>
    </location>
</feature>
<feature type="compositionally biased region" description="Polar residues" evidence="1">
    <location>
        <begin position="47"/>
        <end position="83"/>
    </location>
</feature>
<dbReference type="OrthoDB" id="6784041at2759"/>
<feature type="compositionally biased region" description="Basic residues" evidence="1">
    <location>
        <begin position="222"/>
        <end position="238"/>
    </location>
</feature>
<proteinExistence type="predicted"/>
<evidence type="ECO:0000313" key="3">
    <source>
        <dbReference type="Proteomes" id="UP001153709"/>
    </source>
</evidence>
<gene>
    <name evidence="2" type="ORF">DIABBA_LOCUS3252</name>
</gene>
<feature type="compositionally biased region" description="Polar residues" evidence="1">
    <location>
        <begin position="308"/>
        <end position="318"/>
    </location>
</feature>
<dbReference type="Proteomes" id="UP001153709">
    <property type="component" value="Chromosome 2"/>
</dbReference>
<feature type="region of interest" description="Disordered" evidence="1">
    <location>
        <begin position="189"/>
        <end position="323"/>
    </location>
</feature>